<name>A0A0A8LDA5_9SACH</name>
<dbReference type="EMBL" id="CCBQ010000047">
    <property type="protein sequence ID" value="CDO96323.1"/>
    <property type="molecule type" value="Genomic_DNA"/>
</dbReference>
<accession>A0A0A8LDA5</accession>
<proteinExistence type="predicted"/>
<comment type="caution">
    <text evidence="1">The sequence shown here is derived from an EMBL/GenBank/DDBJ whole genome shotgun (WGS) entry which is preliminary data.</text>
</comment>
<dbReference type="AlphaFoldDB" id="A0A0A8LDA5"/>
<evidence type="ECO:0000313" key="1">
    <source>
        <dbReference type="EMBL" id="CDO96323.1"/>
    </source>
</evidence>
<dbReference type="OrthoDB" id="5328412at2759"/>
<evidence type="ECO:0000313" key="2">
    <source>
        <dbReference type="Proteomes" id="UP000031516"/>
    </source>
</evidence>
<sequence>MAASERRGNFKSKKKGSIEPAILVTQEDWYNEAVKLEDGAERWFLSDIKKTMKGYLAAMEAYDRALVSEKPNVDDTYNIHYNQTRLLLKIYTDYINVDGCINLFQYVNLDGIESADALVVSIETIIKRFETVVENFPNEVGWDLLFNLLTSYYTYVESETNIPGETLINIIPTFISHFHHIIRLENELLDKNEMADLDQVEVDDEEVDSYLRDNLVEQTAVDFSTGSGIKTKIQENETPGLALSMETFDKETVIDTLALGYKFVNEIMANQLESENTAPGEIVNIAQKNYVEELLVKFIGQLDEMVLASNVKELEAQELITAKRSIESLKFLYRRDLQAFLSTLERTDENAMMSSVELLDMALHTFTADSSWQLRTSLSKTLGKLQTMIAERQSDIVTGKLKNKYNELSPTVFSLCEIMINRADNELARCLLKQAELDQLQGQPHPEEDIERTIRILQQNARTLLTNAKAIAHKSCGFNEYITDKLKRNYIYGQATMRLDIIESPGSGKLPEDLEDQPFYKALCMS</sequence>
<protein>
    <submittedName>
        <fullName evidence="1">WGS project CCBQ000000000 data, contig 00058</fullName>
    </submittedName>
</protein>
<organism evidence="1 2">
    <name type="scientific">Kluyveromyces dobzhanskii CBS 2104</name>
    <dbReference type="NCBI Taxonomy" id="1427455"/>
    <lineage>
        <taxon>Eukaryota</taxon>
        <taxon>Fungi</taxon>
        <taxon>Dikarya</taxon>
        <taxon>Ascomycota</taxon>
        <taxon>Saccharomycotina</taxon>
        <taxon>Saccharomycetes</taxon>
        <taxon>Saccharomycetales</taxon>
        <taxon>Saccharomycetaceae</taxon>
        <taxon>Kluyveromyces</taxon>
    </lineage>
</organism>
<dbReference type="Proteomes" id="UP000031516">
    <property type="component" value="Unassembled WGS sequence"/>
</dbReference>
<gene>
    <name evidence="1" type="ORF">KLDO_g4530</name>
</gene>
<reference evidence="1 2" key="1">
    <citation type="submission" date="2014-03" db="EMBL/GenBank/DDBJ databases">
        <title>The genome of Kluyveromyces dobzhanskii.</title>
        <authorList>
            <person name="Nystedt B."/>
            <person name="Astrom S."/>
        </authorList>
    </citation>
    <scope>NUCLEOTIDE SEQUENCE [LARGE SCALE GENOMIC DNA]</scope>
    <source>
        <strain evidence="1 2">CBS 2104</strain>
    </source>
</reference>
<keyword evidence="2" id="KW-1185">Reference proteome</keyword>